<keyword evidence="2" id="KW-1185">Reference proteome</keyword>
<reference evidence="1 2" key="1">
    <citation type="journal article" date="2002" name="Nature">
        <title>Genome sequence and comparative analysis of the model rodent malaria parasite Plasmodium yoelii yoelii.</title>
        <authorList>
            <person name="Carlton J.M."/>
            <person name="Angiuoli S.V."/>
            <person name="Suh B.B."/>
            <person name="Kooij T.W."/>
            <person name="Pertea M."/>
            <person name="Silva J.C."/>
            <person name="Ermolaeva M.D."/>
            <person name="Allen J.E."/>
            <person name="Selengut J.D."/>
            <person name="Koo H.L."/>
            <person name="Peterson J.D."/>
            <person name="Pop M."/>
            <person name="Kosack D.S."/>
            <person name="Shumway M.F."/>
            <person name="Bidwell S.L."/>
            <person name="Shallom S.J."/>
            <person name="van Aken S.E."/>
            <person name="Riedmuller S.B."/>
            <person name="Feldblyum T.V."/>
            <person name="Cho J.K."/>
            <person name="Quackenbush J."/>
            <person name="Sedegah M."/>
            <person name="Shoaibi A."/>
            <person name="Cummings L.M."/>
            <person name="Florens L."/>
            <person name="Yates J.R."/>
            <person name="Raine J.D."/>
            <person name="Sinden R.E."/>
            <person name="Harris M.A."/>
            <person name="Cunningham D.A."/>
            <person name="Preiser P.R."/>
            <person name="Bergman L.W."/>
            <person name="Vaidya A.B."/>
            <person name="van Lin L.H."/>
            <person name="Janse C.J."/>
            <person name="Waters A.P."/>
            <person name="Smith H.O."/>
            <person name="White O.R."/>
            <person name="Salzberg S.L."/>
            <person name="Venter J.C."/>
            <person name="Fraser C.M."/>
            <person name="Hoffman S.L."/>
            <person name="Gardner M.J."/>
            <person name="Carucci D.J."/>
        </authorList>
    </citation>
    <scope>NUCLEOTIDE SEQUENCE [LARGE SCALE GENOMIC DNA]</scope>
    <source>
        <strain evidence="1 2">17XNL</strain>
    </source>
</reference>
<dbReference type="EMBL" id="AABL01002609">
    <property type="protein sequence ID" value="EAA19627.1"/>
    <property type="molecule type" value="Genomic_DNA"/>
</dbReference>
<proteinExistence type="predicted"/>
<dbReference type="STRING" id="73239.Q7R8I0"/>
<name>Q7R8I0_PLAYO</name>
<dbReference type="Proteomes" id="UP000008553">
    <property type="component" value="Unassembled WGS sequence"/>
</dbReference>
<dbReference type="PaxDb" id="73239-Q7R8I0"/>
<sequence length="237" mass="28243">MNYIKIKLNNNDINIFVLHIIYLYLGYRRKFKFIYEAIQEMHEKEVKPKTTELNNSNTNIPNTPNTCAEKYDKINMPASQISEYDINMNILPEQVNNILTYITDNDFLFYSHVLIYIHNKKEYKNLFKHIKNILFTNIKKNDIYKMIICAYKYISNKKKKNINLSPINKKSNYNFIHDNLSYLKKKKINKISIKEFGNIHQDQNFSTLMSLAKQYPDNIKNKISTEILSIYKNSSIL</sequence>
<accession>Q7R8I0</accession>
<comment type="caution">
    <text evidence="1">The sequence shown here is derived from an EMBL/GenBank/DDBJ whole genome shotgun (WGS) entry which is preliminary data.</text>
</comment>
<evidence type="ECO:0000313" key="2">
    <source>
        <dbReference type="Proteomes" id="UP000008553"/>
    </source>
</evidence>
<dbReference type="InParanoid" id="Q7R8I0"/>
<gene>
    <name evidence="1" type="ORF">PY07243</name>
</gene>
<organism evidence="1 2">
    <name type="scientific">Plasmodium yoelii yoelii</name>
    <dbReference type="NCBI Taxonomy" id="73239"/>
    <lineage>
        <taxon>Eukaryota</taxon>
        <taxon>Sar</taxon>
        <taxon>Alveolata</taxon>
        <taxon>Apicomplexa</taxon>
        <taxon>Aconoidasida</taxon>
        <taxon>Haemosporida</taxon>
        <taxon>Plasmodiidae</taxon>
        <taxon>Plasmodium</taxon>
        <taxon>Plasmodium (Vinckeia)</taxon>
    </lineage>
</organism>
<dbReference type="AlphaFoldDB" id="Q7R8I0"/>
<evidence type="ECO:0000313" key="1">
    <source>
        <dbReference type="EMBL" id="EAA19627.1"/>
    </source>
</evidence>
<protein>
    <submittedName>
        <fullName evidence="1">Uncharacterized protein</fullName>
    </submittedName>
</protein>